<keyword evidence="1" id="KW-0812">Transmembrane</keyword>
<sequence>MSNFLVYLKWYLCLNGVLYFKSNTDHFTNKGILTIFNNPNQKVIKEIYFYYKRDNKIFYIRKGLSSSLFEERLALIDPSITMKDLDKCIYQNHISFLLTSKDKSKYQILEEHYLRLSTSYPLHHIVLLGESESQNIFNYFLKNTFYDLNLKIKFHTPIIQKFYILTCLTSICLSILTIFYLVCGIYSSKNPIVTEFELNRFQVIEYKDLVEDKWILFNMF</sequence>
<gene>
    <name evidence="2" type="ORF">NBO_1042g0002</name>
</gene>
<dbReference type="VEuPathDB" id="MicrosporidiaDB:NBO_1042g0002"/>
<evidence type="ECO:0000313" key="2">
    <source>
        <dbReference type="EMBL" id="EOB11581.1"/>
    </source>
</evidence>
<evidence type="ECO:0000313" key="3">
    <source>
        <dbReference type="Proteomes" id="UP000016927"/>
    </source>
</evidence>
<protein>
    <submittedName>
        <fullName evidence="2">Uncharacterized protein</fullName>
    </submittedName>
</protein>
<dbReference type="AlphaFoldDB" id="R0KLR9"/>
<feature type="transmembrane region" description="Helical" evidence="1">
    <location>
        <begin position="162"/>
        <end position="182"/>
    </location>
</feature>
<keyword evidence="1" id="KW-1133">Transmembrane helix</keyword>
<name>R0KLR9_NOSB1</name>
<reference evidence="2 3" key="1">
    <citation type="journal article" date="2013" name="BMC Genomics">
        <title>Comparative genomics of parasitic silkworm microsporidia reveal an association between genome expansion and host adaptation.</title>
        <authorList>
            <person name="Pan G."/>
            <person name="Xu J."/>
            <person name="Li T."/>
            <person name="Xia Q."/>
            <person name="Liu S.L."/>
            <person name="Zhang G."/>
            <person name="Li S."/>
            <person name="Li C."/>
            <person name="Liu H."/>
            <person name="Yang L."/>
            <person name="Liu T."/>
            <person name="Zhang X."/>
            <person name="Wu Z."/>
            <person name="Fan W."/>
            <person name="Dang X."/>
            <person name="Xiang H."/>
            <person name="Tao M."/>
            <person name="Li Y."/>
            <person name="Hu J."/>
            <person name="Li Z."/>
            <person name="Lin L."/>
            <person name="Luo J."/>
            <person name="Geng L."/>
            <person name="Wang L."/>
            <person name="Long M."/>
            <person name="Wan Y."/>
            <person name="He N."/>
            <person name="Zhang Z."/>
            <person name="Lu C."/>
            <person name="Keeling P.J."/>
            <person name="Wang J."/>
            <person name="Xiang Z."/>
            <person name="Zhou Z."/>
        </authorList>
    </citation>
    <scope>NUCLEOTIDE SEQUENCE [LARGE SCALE GENOMIC DNA]</scope>
    <source>
        <strain evidence="3">CQ1 / CVCC 102059</strain>
    </source>
</reference>
<evidence type="ECO:0000256" key="1">
    <source>
        <dbReference type="SAM" id="Phobius"/>
    </source>
</evidence>
<dbReference type="Proteomes" id="UP000016927">
    <property type="component" value="Unassembled WGS sequence"/>
</dbReference>
<dbReference type="STRING" id="578461.R0KLR9"/>
<dbReference type="HOGENOM" id="CLU_090393_0_0_1"/>
<organism evidence="2 3">
    <name type="scientific">Nosema bombycis (strain CQ1 / CVCC 102059)</name>
    <name type="common">Microsporidian parasite</name>
    <name type="synonym">Pebrine of silkworm</name>
    <dbReference type="NCBI Taxonomy" id="578461"/>
    <lineage>
        <taxon>Eukaryota</taxon>
        <taxon>Fungi</taxon>
        <taxon>Fungi incertae sedis</taxon>
        <taxon>Microsporidia</taxon>
        <taxon>Nosematidae</taxon>
        <taxon>Nosema</taxon>
    </lineage>
</organism>
<dbReference type="EMBL" id="KB909949">
    <property type="protein sequence ID" value="EOB11581.1"/>
    <property type="molecule type" value="Genomic_DNA"/>
</dbReference>
<keyword evidence="3" id="KW-1185">Reference proteome</keyword>
<proteinExistence type="predicted"/>
<keyword evidence="1" id="KW-0472">Membrane</keyword>
<accession>R0KLR9</accession>